<proteinExistence type="predicted"/>
<dbReference type="GO" id="GO:0008381">
    <property type="term" value="F:mechanosensitive monoatomic ion channel activity"/>
    <property type="evidence" value="ECO:0007669"/>
    <property type="project" value="UniProtKB-ARBA"/>
</dbReference>
<comment type="caution">
    <text evidence="9">The sequence shown here is derived from an EMBL/GenBank/DDBJ whole genome shotgun (WGS) entry which is preliminary data.</text>
</comment>
<dbReference type="InterPro" id="IPR006685">
    <property type="entry name" value="MscS_channel_2nd"/>
</dbReference>
<dbReference type="Pfam" id="PF00924">
    <property type="entry name" value="MS_channel_2nd"/>
    <property type="match status" value="1"/>
</dbReference>
<keyword evidence="2" id="KW-1003">Cell membrane</keyword>
<keyword evidence="5 7" id="KW-0472">Membrane</keyword>
<dbReference type="SUPFAM" id="SSF82689">
    <property type="entry name" value="Mechanosensitive channel protein MscS (YggB), C-terminal domain"/>
    <property type="match status" value="1"/>
</dbReference>
<dbReference type="EMBL" id="JAFIDN010000011">
    <property type="protein sequence ID" value="MBP3193560.1"/>
    <property type="molecule type" value="Genomic_DNA"/>
</dbReference>
<sequence length="316" mass="36261">MADLSHSFTQNLLFSVVLIFAFWLVRAIVLRVVFRHTSDPELHYKWRKYFTRVLVFMALLILGRTWFEGFQSIATFLGLLSAGIVIALKDSVADLAGWIFLIWRKPFEIGDRIDIAGVSGDVIDQRIFKFSLMEIGNWVDADQSTGRVIHVPNHKVFTENIANYTADFHFIWNELPVRISLESNWKKAKKILQQIADRHSANISTEAKQQLRKAARSYLITYRILTPTVYTDVKDFGIILTIRYLTNPRTRRGTEHQIWEDVLTELAGHKDISFAYPTIRYYDRAREGSSPWGVPQDDPGSPQSNSGSAEGHASRQ</sequence>
<dbReference type="SUPFAM" id="SSF50182">
    <property type="entry name" value="Sm-like ribonucleoproteins"/>
    <property type="match status" value="1"/>
</dbReference>
<protein>
    <submittedName>
        <fullName evidence="9">Mechanosensitive ion channel family protein</fullName>
    </submittedName>
</protein>
<dbReference type="Gene3D" id="2.30.30.60">
    <property type="match status" value="1"/>
</dbReference>
<feature type="transmembrane region" description="Helical" evidence="7">
    <location>
        <begin position="49"/>
        <end position="67"/>
    </location>
</feature>
<evidence type="ECO:0000256" key="1">
    <source>
        <dbReference type="ARBA" id="ARBA00004651"/>
    </source>
</evidence>
<dbReference type="PANTHER" id="PTHR30566:SF5">
    <property type="entry name" value="MECHANOSENSITIVE ION CHANNEL PROTEIN 1, MITOCHONDRIAL-RELATED"/>
    <property type="match status" value="1"/>
</dbReference>
<evidence type="ECO:0000256" key="4">
    <source>
        <dbReference type="ARBA" id="ARBA00022989"/>
    </source>
</evidence>
<evidence type="ECO:0000256" key="6">
    <source>
        <dbReference type="SAM" id="MobiDB-lite"/>
    </source>
</evidence>
<dbReference type="PANTHER" id="PTHR30566">
    <property type="entry name" value="YNAI-RELATED MECHANOSENSITIVE ION CHANNEL"/>
    <property type="match status" value="1"/>
</dbReference>
<evidence type="ECO:0000313" key="9">
    <source>
        <dbReference type="EMBL" id="MBP3193560.1"/>
    </source>
</evidence>
<name>A0A8J7RMB9_9BACT</name>
<feature type="region of interest" description="Disordered" evidence="6">
    <location>
        <begin position="287"/>
        <end position="316"/>
    </location>
</feature>
<dbReference type="InterPro" id="IPR011066">
    <property type="entry name" value="MscS_channel_C_sf"/>
</dbReference>
<dbReference type="InterPro" id="IPR023408">
    <property type="entry name" value="MscS_beta-dom_sf"/>
</dbReference>
<feature type="domain" description="Mechanosensitive ion channel MscS" evidence="8">
    <location>
        <begin position="90"/>
        <end position="165"/>
    </location>
</feature>
<evidence type="ECO:0000256" key="3">
    <source>
        <dbReference type="ARBA" id="ARBA00022692"/>
    </source>
</evidence>
<evidence type="ECO:0000256" key="2">
    <source>
        <dbReference type="ARBA" id="ARBA00022475"/>
    </source>
</evidence>
<accession>A0A8J7RMB9</accession>
<keyword evidence="4 7" id="KW-1133">Transmembrane helix</keyword>
<organism evidence="9 10">
    <name type="scientific">Natronogracilivirga saccharolytica</name>
    <dbReference type="NCBI Taxonomy" id="2812953"/>
    <lineage>
        <taxon>Bacteria</taxon>
        <taxon>Pseudomonadati</taxon>
        <taxon>Balneolota</taxon>
        <taxon>Balneolia</taxon>
        <taxon>Balneolales</taxon>
        <taxon>Cyclonatronaceae</taxon>
        <taxon>Natronogracilivirga</taxon>
    </lineage>
</organism>
<keyword evidence="10" id="KW-1185">Reference proteome</keyword>
<evidence type="ECO:0000259" key="8">
    <source>
        <dbReference type="Pfam" id="PF00924"/>
    </source>
</evidence>
<feature type="transmembrane region" description="Helical" evidence="7">
    <location>
        <begin position="12"/>
        <end position="29"/>
    </location>
</feature>
<reference evidence="9" key="1">
    <citation type="submission" date="2021-02" db="EMBL/GenBank/DDBJ databases">
        <title>Natronogracilivirga saccharolytica gen. nov. sp. nov. a new anaerobic, haloalkiliphilic carbohydrate-fermenting bacterium from soda lake and proposing of Cyclonatronumiaceae fam. nov. in the phylum Balneolaeota.</title>
        <authorList>
            <person name="Zhilina T.N."/>
            <person name="Sorokin D.Y."/>
            <person name="Zavarzina D.G."/>
            <person name="Toshchakov S.V."/>
            <person name="Kublanov I.V."/>
        </authorList>
    </citation>
    <scope>NUCLEOTIDE SEQUENCE</scope>
    <source>
        <strain evidence="9">Z-1702</strain>
    </source>
</reference>
<gene>
    <name evidence="9" type="ORF">NATSA_12865</name>
</gene>
<dbReference type="Proteomes" id="UP000673975">
    <property type="component" value="Unassembled WGS sequence"/>
</dbReference>
<evidence type="ECO:0000313" key="10">
    <source>
        <dbReference type="Proteomes" id="UP000673975"/>
    </source>
</evidence>
<comment type="subcellular location">
    <subcellularLocation>
        <location evidence="1">Cell membrane</location>
        <topology evidence="1">Multi-pass membrane protein</topology>
    </subcellularLocation>
</comment>
<dbReference type="GO" id="GO:0005886">
    <property type="term" value="C:plasma membrane"/>
    <property type="evidence" value="ECO:0007669"/>
    <property type="project" value="UniProtKB-SubCell"/>
</dbReference>
<evidence type="ECO:0000256" key="7">
    <source>
        <dbReference type="SAM" id="Phobius"/>
    </source>
</evidence>
<evidence type="ECO:0000256" key="5">
    <source>
        <dbReference type="ARBA" id="ARBA00023136"/>
    </source>
</evidence>
<keyword evidence="3 7" id="KW-0812">Transmembrane</keyword>
<dbReference type="Gene3D" id="3.30.70.100">
    <property type="match status" value="1"/>
</dbReference>
<dbReference type="AlphaFoldDB" id="A0A8J7RMB9"/>
<dbReference type="InterPro" id="IPR010920">
    <property type="entry name" value="LSM_dom_sf"/>
</dbReference>
<feature type="transmembrane region" description="Helical" evidence="7">
    <location>
        <begin position="73"/>
        <end position="103"/>
    </location>
</feature>